<dbReference type="InterPro" id="IPR045180">
    <property type="entry name" value="La_dom_prot"/>
</dbReference>
<keyword evidence="1 2" id="KW-0694">RNA-binding</keyword>
<protein>
    <recommendedName>
        <fullName evidence="4">HTH La-type RNA-binding domain-containing protein</fullName>
    </recommendedName>
</protein>
<proteinExistence type="predicted"/>
<feature type="region of interest" description="Disordered" evidence="3">
    <location>
        <begin position="532"/>
        <end position="569"/>
    </location>
</feature>
<dbReference type="Pfam" id="PF05383">
    <property type="entry name" value="La"/>
    <property type="match status" value="1"/>
</dbReference>
<feature type="compositionally biased region" description="Polar residues" evidence="3">
    <location>
        <begin position="1"/>
        <end position="10"/>
    </location>
</feature>
<name>A0A2U1LI14_ARTAN</name>
<feature type="region of interest" description="Disordered" evidence="3">
    <location>
        <begin position="1"/>
        <end position="23"/>
    </location>
</feature>
<gene>
    <name evidence="5" type="ORF">CTI12_AA488980</name>
</gene>
<sequence>MTADSVATTSDGGGVKSVWSKPVVNGDVAGGGGVMGADLWPDLSESTRPVSKAEQYSKLVNVAPVISQTQPKPSKSNANSHSNTNNNHRRAKRGGNAGGAPAADMTYCNYGPPMLDSPVREQQPPLKGNGNGWIPRPMGGNARRNNFGPRPNGYTGRSPRGPPLHQIAPPPPPPRGYFRPPHMGPPPYMSPLPIRPYGTPMGYEMAPPVVYFNTLPMEPYMNTPLPPQAAPRPMFMDHPLHVKILSQIEYYFSDANLVKDNFLRSNMDEEGWVPIDLIANFRRVTSLQHLNYSEIGIRCLMHWSGSFFIALMVKDLTTDVEKILDSLKNSSSVEIQGDKVRRRNEWRKWLQIADSSSIQSPTEANNDLPEETSMQTLTLVEVTTKEHINLDEVDNDDHKEVQELTFSPELASEVTSRIKEHEILKKDAGSMSVEELVAWAEHVPDQTVVDNSLVENILADTNTMADKNDLGDSNVVDKTHFKNVDKGKGQCIDEQVLLKHKTLDKGKGKLVEGDTRVTKKRKVISTTRGIVVRDNENPSMDSDRSNDIDTKHGYANFTASNSDTEDSDRSYDYLSDYDDEVIQLRKRRTESKKIKAENDAPNVPNEPVTTSKPKRIFNLGESEVLIEHEEYMEALMRKLKAPGCRLPFYNC</sequence>
<feature type="region of interest" description="Disordered" evidence="3">
    <location>
        <begin position="130"/>
        <end position="163"/>
    </location>
</feature>
<feature type="compositionally biased region" description="Basic and acidic residues" evidence="3">
    <location>
        <begin position="532"/>
        <end position="552"/>
    </location>
</feature>
<keyword evidence="6" id="KW-1185">Reference proteome</keyword>
<dbReference type="Proteomes" id="UP000245207">
    <property type="component" value="Unassembled WGS sequence"/>
</dbReference>
<dbReference type="EMBL" id="PKPP01009283">
    <property type="protein sequence ID" value="PWA48622.1"/>
    <property type="molecule type" value="Genomic_DNA"/>
</dbReference>
<comment type="caution">
    <text evidence="5">The sequence shown here is derived from an EMBL/GenBank/DDBJ whole genome shotgun (WGS) entry which is preliminary data.</text>
</comment>
<evidence type="ECO:0000259" key="4">
    <source>
        <dbReference type="PROSITE" id="PS50961"/>
    </source>
</evidence>
<feature type="region of interest" description="Disordered" evidence="3">
    <location>
        <begin position="62"/>
        <end position="100"/>
    </location>
</feature>
<dbReference type="PANTHER" id="PTHR22792:SF155">
    <property type="entry name" value="LA-RELATED PROTEIN 1C-LIKE"/>
    <property type="match status" value="1"/>
</dbReference>
<accession>A0A2U1LI14</accession>
<reference evidence="5 6" key="1">
    <citation type="journal article" date="2018" name="Mol. Plant">
        <title>The genome of Artemisia annua provides insight into the evolution of Asteraceae family and artemisinin biosynthesis.</title>
        <authorList>
            <person name="Shen Q."/>
            <person name="Zhang L."/>
            <person name="Liao Z."/>
            <person name="Wang S."/>
            <person name="Yan T."/>
            <person name="Shi P."/>
            <person name="Liu M."/>
            <person name="Fu X."/>
            <person name="Pan Q."/>
            <person name="Wang Y."/>
            <person name="Lv Z."/>
            <person name="Lu X."/>
            <person name="Zhang F."/>
            <person name="Jiang W."/>
            <person name="Ma Y."/>
            <person name="Chen M."/>
            <person name="Hao X."/>
            <person name="Li L."/>
            <person name="Tang Y."/>
            <person name="Lv G."/>
            <person name="Zhou Y."/>
            <person name="Sun X."/>
            <person name="Brodelius P.E."/>
            <person name="Rose J.K.C."/>
            <person name="Tang K."/>
        </authorList>
    </citation>
    <scope>NUCLEOTIDE SEQUENCE [LARGE SCALE GENOMIC DNA]</scope>
    <source>
        <strain evidence="6">cv. Huhao1</strain>
        <tissue evidence="5">Leaf</tissue>
    </source>
</reference>
<dbReference type="OrthoDB" id="340227at2759"/>
<evidence type="ECO:0000256" key="1">
    <source>
        <dbReference type="ARBA" id="ARBA00022884"/>
    </source>
</evidence>
<dbReference type="InterPro" id="IPR036388">
    <property type="entry name" value="WH-like_DNA-bd_sf"/>
</dbReference>
<evidence type="ECO:0000256" key="3">
    <source>
        <dbReference type="SAM" id="MobiDB-lite"/>
    </source>
</evidence>
<evidence type="ECO:0000313" key="5">
    <source>
        <dbReference type="EMBL" id="PWA48622.1"/>
    </source>
</evidence>
<dbReference type="SMART" id="SM00715">
    <property type="entry name" value="LA"/>
    <property type="match status" value="1"/>
</dbReference>
<dbReference type="SUPFAM" id="SSF46785">
    <property type="entry name" value="Winged helix' DNA-binding domain"/>
    <property type="match status" value="1"/>
</dbReference>
<evidence type="ECO:0000313" key="6">
    <source>
        <dbReference type="Proteomes" id="UP000245207"/>
    </source>
</evidence>
<organism evidence="5 6">
    <name type="scientific">Artemisia annua</name>
    <name type="common">Sweet wormwood</name>
    <dbReference type="NCBI Taxonomy" id="35608"/>
    <lineage>
        <taxon>Eukaryota</taxon>
        <taxon>Viridiplantae</taxon>
        <taxon>Streptophyta</taxon>
        <taxon>Embryophyta</taxon>
        <taxon>Tracheophyta</taxon>
        <taxon>Spermatophyta</taxon>
        <taxon>Magnoliopsida</taxon>
        <taxon>eudicotyledons</taxon>
        <taxon>Gunneridae</taxon>
        <taxon>Pentapetalae</taxon>
        <taxon>asterids</taxon>
        <taxon>campanulids</taxon>
        <taxon>Asterales</taxon>
        <taxon>Asteraceae</taxon>
        <taxon>Asteroideae</taxon>
        <taxon>Anthemideae</taxon>
        <taxon>Artemisiinae</taxon>
        <taxon>Artemisia</taxon>
    </lineage>
</organism>
<dbReference type="AlphaFoldDB" id="A0A2U1LI14"/>
<dbReference type="CDD" id="cd07323">
    <property type="entry name" value="LAM"/>
    <property type="match status" value="1"/>
</dbReference>
<dbReference type="InterPro" id="IPR036390">
    <property type="entry name" value="WH_DNA-bd_sf"/>
</dbReference>
<feature type="compositionally biased region" description="Low complexity" evidence="3">
    <location>
        <begin position="74"/>
        <end position="86"/>
    </location>
</feature>
<dbReference type="GO" id="GO:0003723">
    <property type="term" value="F:RNA binding"/>
    <property type="evidence" value="ECO:0007669"/>
    <property type="project" value="UniProtKB-UniRule"/>
</dbReference>
<dbReference type="STRING" id="35608.A0A2U1LI14"/>
<evidence type="ECO:0000256" key="2">
    <source>
        <dbReference type="PROSITE-ProRule" id="PRU00332"/>
    </source>
</evidence>
<feature type="region of interest" description="Disordered" evidence="3">
    <location>
        <begin position="592"/>
        <end position="612"/>
    </location>
</feature>
<dbReference type="Gene3D" id="1.10.10.10">
    <property type="entry name" value="Winged helix-like DNA-binding domain superfamily/Winged helix DNA-binding domain"/>
    <property type="match status" value="1"/>
</dbReference>
<dbReference type="InterPro" id="IPR006630">
    <property type="entry name" value="La_HTH"/>
</dbReference>
<dbReference type="PROSITE" id="PS50961">
    <property type="entry name" value="HTH_LA"/>
    <property type="match status" value="1"/>
</dbReference>
<feature type="domain" description="HTH La-type RNA-binding" evidence="4">
    <location>
        <begin position="234"/>
        <end position="352"/>
    </location>
</feature>
<dbReference type="PANTHER" id="PTHR22792">
    <property type="entry name" value="LUPUS LA PROTEIN-RELATED"/>
    <property type="match status" value="1"/>
</dbReference>